<accession>N1PP24</accession>
<evidence type="ECO:0000313" key="2">
    <source>
        <dbReference type="EMBL" id="EME44115.1"/>
    </source>
</evidence>
<feature type="compositionally biased region" description="Basic and acidic residues" evidence="1">
    <location>
        <begin position="36"/>
        <end position="86"/>
    </location>
</feature>
<evidence type="ECO:0000256" key="1">
    <source>
        <dbReference type="SAM" id="MobiDB-lite"/>
    </source>
</evidence>
<dbReference type="OMA" id="NRIYRHY"/>
<dbReference type="Proteomes" id="UP000016933">
    <property type="component" value="Unassembled WGS sequence"/>
</dbReference>
<evidence type="ECO:0000313" key="3">
    <source>
        <dbReference type="Proteomes" id="UP000016933"/>
    </source>
</evidence>
<dbReference type="AlphaFoldDB" id="N1PP24"/>
<proteinExistence type="predicted"/>
<feature type="compositionally biased region" description="Polar residues" evidence="1">
    <location>
        <begin position="18"/>
        <end position="34"/>
    </location>
</feature>
<organism evidence="2 3">
    <name type="scientific">Dothistroma septosporum (strain NZE10 / CBS 128990)</name>
    <name type="common">Red band needle blight fungus</name>
    <name type="synonym">Mycosphaerella pini</name>
    <dbReference type="NCBI Taxonomy" id="675120"/>
    <lineage>
        <taxon>Eukaryota</taxon>
        <taxon>Fungi</taxon>
        <taxon>Dikarya</taxon>
        <taxon>Ascomycota</taxon>
        <taxon>Pezizomycotina</taxon>
        <taxon>Dothideomycetes</taxon>
        <taxon>Dothideomycetidae</taxon>
        <taxon>Mycosphaerellales</taxon>
        <taxon>Mycosphaerellaceae</taxon>
        <taxon>Dothistroma</taxon>
    </lineage>
</organism>
<sequence length="418" mass="46493">MFKPLPKNSIGYHIRQNVLANRPQSKTNSNTSNKMPPKEAKKPKPAKEVPRTPEKPKAKPKAKEETPKKVVKAKDETPKKTPAKKKGDLKLDTLGFLPLQTDTTGVAVPVEVKASGESLVADLYEKSKKHCKVLQMRSDDTFTLIKTMILTDGPYAGHQAILLRPAKAMELMKFPEEVRNRIYRHYFACQAIQNEEVVLDGKRKETKEAYAKTYADKQKDRVALLRVNKEVSNEALGIFYAQPIKFESTASVIDFIGLVSKDILPRLRLVEIVNYKSQSARNAMHFLAEAKNLTRLTIRSGVYSDGDPVKAAKSFHGDTYKFLTAVGAAKGDKTAGVDILHFATGALTYRDANKATKNWSEEMVEEFKENLKKKLNPKPIPIGNFTYFTSPEVLDGVKSSADAAALIEAKAEALIDTT</sequence>
<reference evidence="3" key="1">
    <citation type="journal article" date="2012" name="PLoS Genet.">
        <title>The genomes of the fungal plant pathogens Cladosporium fulvum and Dothistroma septosporum reveal adaptation to different hosts and lifestyles but also signatures of common ancestry.</title>
        <authorList>
            <person name="de Wit P.J.G.M."/>
            <person name="van der Burgt A."/>
            <person name="Oekmen B."/>
            <person name="Stergiopoulos I."/>
            <person name="Abd-Elsalam K.A."/>
            <person name="Aerts A.L."/>
            <person name="Bahkali A.H."/>
            <person name="Beenen H.G."/>
            <person name="Chettri P."/>
            <person name="Cox M.P."/>
            <person name="Datema E."/>
            <person name="de Vries R.P."/>
            <person name="Dhillon B."/>
            <person name="Ganley A.R."/>
            <person name="Griffiths S.A."/>
            <person name="Guo Y."/>
            <person name="Hamelin R.C."/>
            <person name="Henrissat B."/>
            <person name="Kabir M.S."/>
            <person name="Jashni M.K."/>
            <person name="Kema G."/>
            <person name="Klaubauf S."/>
            <person name="Lapidus A."/>
            <person name="Levasseur A."/>
            <person name="Lindquist E."/>
            <person name="Mehrabi R."/>
            <person name="Ohm R.A."/>
            <person name="Owen T.J."/>
            <person name="Salamov A."/>
            <person name="Schwelm A."/>
            <person name="Schijlen E."/>
            <person name="Sun H."/>
            <person name="van den Burg H.A."/>
            <person name="van Ham R.C.H.J."/>
            <person name="Zhang S."/>
            <person name="Goodwin S.B."/>
            <person name="Grigoriev I.V."/>
            <person name="Collemare J."/>
            <person name="Bradshaw R.E."/>
        </authorList>
    </citation>
    <scope>NUCLEOTIDE SEQUENCE [LARGE SCALE GENOMIC DNA]</scope>
    <source>
        <strain evidence="3">NZE10 / CBS 128990</strain>
    </source>
</reference>
<dbReference type="InterPro" id="IPR038883">
    <property type="entry name" value="AN11006-like"/>
</dbReference>
<gene>
    <name evidence="2" type="ORF">DOTSEDRAFT_24207</name>
</gene>
<protein>
    <submittedName>
        <fullName evidence="2">Uncharacterized protein</fullName>
    </submittedName>
</protein>
<dbReference type="OrthoDB" id="62952at2759"/>
<dbReference type="PANTHER" id="PTHR42085">
    <property type="entry name" value="F-BOX DOMAIN-CONTAINING PROTEIN"/>
    <property type="match status" value="1"/>
</dbReference>
<dbReference type="HOGENOM" id="CLU_054411_0_0_1"/>
<dbReference type="EMBL" id="KB446539">
    <property type="protein sequence ID" value="EME44115.1"/>
    <property type="molecule type" value="Genomic_DNA"/>
</dbReference>
<dbReference type="PANTHER" id="PTHR42085:SF2">
    <property type="entry name" value="F-BOX DOMAIN-CONTAINING PROTEIN"/>
    <property type="match status" value="1"/>
</dbReference>
<keyword evidence="3" id="KW-1185">Reference proteome</keyword>
<name>N1PP24_DOTSN</name>
<dbReference type="eggNOG" id="ENOG502RVYB">
    <property type="taxonomic scope" value="Eukaryota"/>
</dbReference>
<feature type="region of interest" description="Disordered" evidence="1">
    <location>
        <begin position="1"/>
        <end position="86"/>
    </location>
</feature>
<reference evidence="2 3" key="2">
    <citation type="journal article" date="2012" name="PLoS Pathog.">
        <title>Diverse lifestyles and strategies of plant pathogenesis encoded in the genomes of eighteen Dothideomycetes fungi.</title>
        <authorList>
            <person name="Ohm R.A."/>
            <person name="Feau N."/>
            <person name="Henrissat B."/>
            <person name="Schoch C.L."/>
            <person name="Horwitz B.A."/>
            <person name="Barry K.W."/>
            <person name="Condon B.J."/>
            <person name="Copeland A.C."/>
            <person name="Dhillon B."/>
            <person name="Glaser F."/>
            <person name="Hesse C.N."/>
            <person name="Kosti I."/>
            <person name="LaButti K."/>
            <person name="Lindquist E.A."/>
            <person name="Lucas S."/>
            <person name="Salamov A.A."/>
            <person name="Bradshaw R.E."/>
            <person name="Ciuffetti L."/>
            <person name="Hamelin R.C."/>
            <person name="Kema G.H.J."/>
            <person name="Lawrence C."/>
            <person name="Scott J.A."/>
            <person name="Spatafora J.W."/>
            <person name="Turgeon B.G."/>
            <person name="de Wit P.J.G.M."/>
            <person name="Zhong S."/>
            <person name="Goodwin S.B."/>
            <person name="Grigoriev I.V."/>
        </authorList>
    </citation>
    <scope>NUCLEOTIDE SEQUENCE [LARGE SCALE GENOMIC DNA]</scope>
    <source>
        <strain evidence="3">NZE10 / CBS 128990</strain>
    </source>
</reference>